<reference evidence="2 3" key="1">
    <citation type="submission" date="2016-08" db="EMBL/GenBank/DDBJ databases">
        <title>Hymenobacter coccineus sp. nov., Hymenobacter lapidarius sp. nov. and Hymenobacter glacialis sp. nov., isolated from Antarctic soil.</title>
        <authorList>
            <person name="Sedlacek I."/>
            <person name="Kralova S."/>
            <person name="Kyrova K."/>
            <person name="Maslanova I."/>
            <person name="Stankova E."/>
            <person name="Vrbovska V."/>
            <person name="Nemec M."/>
            <person name="Bartak M."/>
            <person name="Svec P."/>
            <person name="Busse H.-J."/>
            <person name="Pantucek R."/>
        </authorList>
    </citation>
    <scope>NUCLEOTIDE SEQUENCE [LARGE SCALE GENOMIC DNA]</scope>
    <source>
        <strain evidence="2 3">CCM 8649</strain>
    </source>
</reference>
<dbReference type="AlphaFoldDB" id="A0A1G1TI23"/>
<organism evidence="2 3">
    <name type="scientific">Hymenobacter coccineus</name>
    <dbReference type="NCBI Taxonomy" id="1908235"/>
    <lineage>
        <taxon>Bacteria</taxon>
        <taxon>Pseudomonadati</taxon>
        <taxon>Bacteroidota</taxon>
        <taxon>Cytophagia</taxon>
        <taxon>Cytophagales</taxon>
        <taxon>Hymenobacteraceae</taxon>
        <taxon>Hymenobacter</taxon>
    </lineage>
</organism>
<proteinExistence type="predicted"/>
<protein>
    <recommendedName>
        <fullName evidence="4">TonB-dependent receptor plug domain-containing protein</fullName>
    </recommendedName>
</protein>
<dbReference type="Pfam" id="PF13620">
    <property type="entry name" value="CarboxypepD_reg"/>
    <property type="match status" value="1"/>
</dbReference>
<dbReference type="EMBL" id="MDZA01000133">
    <property type="protein sequence ID" value="OGX90530.1"/>
    <property type="molecule type" value="Genomic_DNA"/>
</dbReference>
<feature type="chain" id="PRO_5009579627" description="TonB-dependent receptor plug domain-containing protein" evidence="1">
    <location>
        <begin position="25"/>
        <end position="219"/>
    </location>
</feature>
<dbReference type="RefSeq" id="WP_070742815.1">
    <property type="nucleotide sequence ID" value="NZ_MDZA01000133.1"/>
</dbReference>
<dbReference type="SUPFAM" id="SSF49464">
    <property type="entry name" value="Carboxypeptidase regulatory domain-like"/>
    <property type="match status" value="1"/>
</dbReference>
<accession>A0A1G1TI23</accession>
<evidence type="ECO:0000313" key="3">
    <source>
        <dbReference type="Proteomes" id="UP000177506"/>
    </source>
</evidence>
<keyword evidence="1" id="KW-0732">Signal</keyword>
<evidence type="ECO:0000313" key="2">
    <source>
        <dbReference type="EMBL" id="OGX90530.1"/>
    </source>
</evidence>
<comment type="caution">
    <text evidence="2">The sequence shown here is derived from an EMBL/GenBank/DDBJ whole genome shotgun (WGS) entry which is preliminary data.</text>
</comment>
<evidence type="ECO:0000256" key="1">
    <source>
        <dbReference type="SAM" id="SignalP"/>
    </source>
</evidence>
<dbReference type="InterPro" id="IPR008969">
    <property type="entry name" value="CarboxyPept-like_regulatory"/>
</dbReference>
<dbReference type="OrthoDB" id="905812at2"/>
<sequence length="219" mass="23007">MRLRISTLLLVIIAALLGAAGARAQGVDVRGTVLNAARQPVEFATVVLLSAQDSSGVQATVADAAGAFVLRGVAPGPYRLWATFVGWLPGTLRLVVAAGAPPVPVQLVLRPAPQQLGEVQVTTMRSRITQLPDRLVMDVASTPLATGYTALEVLARAPGVYVDPRTETVSLNGKGTLVIVDGKRTYIVQKTAIKAIHGNITEIVNGIEVPVGTNYRDTI</sequence>
<name>A0A1G1TI23_9BACT</name>
<evidence type="ECO:0008006" key="4">
    <source>
        <dbReference type="Google" id="ProtNLM"/>
    </source>
</evidence>
<gene>
    <name evidence="2" type="ORF">BEN49_06380</name>
</gene>
<keyword evidence="3" id="KW-1185">Reference proteome</keyword>
<feature type="signal peptide" evidence="1">
    <location>
        <begin position="1"/>
        <end position="24"/>
    </location>
</feature>
<dbReference type="Proteomes" id="UP000177506">
    <property type="component" value="Unassembled WGS sequence"/>
</dbReference>
<dbReference type="Gene3D" id="2.60.40.1120">
    <property type="entry name" value="Carboxypeptidase-like, regulatory domain"/>
    <property type="match status" value="1"/>
</dbReference>